<keyword evidence="7 12" id="KW-0963">Cytoplasm</keyword>
<comment type="subcellular location">
    <subcellularLocation>
        <location evidence="2 12 14">Cytoplasm</location>
    </subcellularLocation>
</comment>
<dbReference type="Pfam" id="PF00977">
    <property type="entry name" value="His_biosynth"/>
    <property type="match status" value="1"/>
</dbReference>
<comment type="catalytic activity">
    <reaction evidence="1 12 14">
        <text>1-(5-phospho-beta-D-ribosyl)-5-[(5-phospho-beta-D-ribosylamino)methylideneamino]imidazole-4-carboxamide = 5-[(5-phospho-1-deoxy-D-ribulos-1-ylimino)methylamino]-1-(5-phospho-beta-D-ribosyl)imidazole-4-carboxamide</text>
        <dbReference type="Rhea" id="RHEA:15469"/>
        <dbReference type="ChEBI" id="CHEBI:58435"/>
        <dbReference type="ChEBI" id="CHEBI:58525"/>
        <dbReference type="EC" id="5.3.1.16"/>
    </reaction>
</comment>
<gene>
    <name evidence="12" type="primary">hisA</name>
    <name evidence="15" type="ORF">EDD61_106102</name>
</gene>
<keyword evidence="10 12" id="KW-0413">Isomerase</keyword>
<dbReference type="InterPro" id="IPR023016">
    <property type="entry name" value="HisA/PriA"/>
</dbReference>
<accession>A0A4R3TEX2</accession>
<dbReference type="InterPro" id="IPR013785">
    <property type="entry name" value="Aldolase_TIM"/>
</dbReference>
<proteinExistence type="inferred from homology"/>
<dbReference type="EMBL" id="SMBP01000006">
    <property type="protein sequence ID" value="TCU60593.1"/>
    <property type="molecule type" value="Genomic_DNA"/>
</dbReference>
<evidence type="ECO:0000256" key="6">
    <source>
        <dbReference type="ARBA" id="ARBA00018464"/>
    </source>
</evidence>
<evidence type="ECO:0000256" key="8">
    <source>
        <dbReference type="ARBA" id="ARBA00022605"/>
    </source>
</evidence>
<dbReference type="GO" id="GO:0000162">
    <property type="term" value="P:L-tryptophan biosynthetic process"/>
    <property type="evidence" value="ECO:0007669"/>
    <property type="project" value="TreeGrafter"/>
</dbReference>
<dbReference type="Proteomes" id="UP000295773">
    <property type="component" value="Unassembled WGS sequence"/>
</dbReference>
<dbReference type="FunFam" id="3.20.20.70:FF:000009">
    <property type="entry name" value="1-(5-phosphoribosyl)-5-[(5-phosphoribosylamino)methylideneamino] imidazole-4-carboxamide isomerase"/>
    <property type="match status" value="1"/>
</dbReference>
<evidence type="ECO:0000256" key="14">
    <source>
        <dbReference type="RuleBase" id="RU003658"/>
    </source>
</evidence>
<dbReference type="EC" id="5.3.1.16" evidence="5 12"/>
<comment type="caution">
    <text evidence="15">The sequence shown here is derived from an EMBL/GenBank/DDBJ whole genome shotgun (WGS) entry which is preliminary data.</text>
</comment>
<evidence type="ECO:0000256" key="1">
    <source>
        <dbReference type="ARBA" id="ARBA00000901"/>
    </source>
</evidence>
<evidence type="ECO:0000256" key="2">
    <source>
        <dbReference type="ARBA" id="ARBA00004496"/>
    </source>
</evidence>
<dbReference type="CDD" id="cd04732">
    <property type="entry name" value="HisA"/>
    <property type="match status" value="1"/>
</dbReference>
<dbReference type="AlphaFoldDB" id="A0A4R3TEX2"/>
<evidence type="ECO:0000256" key="3">
    <source>
        <dbReference type="ARBA" id="ARBA00005133"/>
    </source>
</evidence>
<dbReference type="GO" id="GO:0003949">
    <property type="term" value="F:1-(5-phosphoribosyl)-5-[(5-phosphoribosylamino)methylideneamino]imidazole-4-carboxamide isomerase activity"/>
    <property type="evidence" value="ECO:0007669"/>
    <property type="project" value="UniProtKB-UniRule"/>
</dbReference>
<evidence type="ECO:0000256" key="10">
    <source>
        <dbReference type="ARBA" id="ARBA00023235"/>
    </source>
</evidence>
<evidence type="ECO:0000313" key="16">
    <source>
        <dbReference type="Proteomes" id="UP000295773"/>
    </source>
</evidence>
<evidence type="ECO:0000256" key="4">
    <source>
        <dbReference type="ARBA" id="ARBA00009667"/>
    </source>
</evidence>
<dbReference type="UniPathway" id="UPA00031">
    <property type="reaction ID" value="UER00009"/>
</dbReference>
<dbReference type="PANTHER" id="PTHR43090">
    <property type="entry name" value="1-(5-PHOSPHORIBOSYL)-5-[(5-PHOSPHORIBOSYLAMINO)METHYLIDENEAMINO] IMIDAZOLE-4-CARBOXAMIDE ISOMERASE"/>
    <property type="match status" value="1"/>
</dbReference>
<keyword evidence="16" id="KW-1185">Reference proteome</keyword>
<dbReference type="PANTHER" id="PTHR43090:SF2">
    <property type="entry name" value="1-(5-PHOSPHORIBOSYL)-5-[(5-PHOSPHORIBOSYLAMINO)METHYLIDENEAMINO] IMIDAZOLE-4-CARBOXAMIDE ISOMERASE"/>
    <property type="match status" value="1"/>
</dbReference>
<reference evidence="15 16" key="1">
    <citation type="submission" date="2019-03" db="EMBL/GenBank/DDBJ databases">
        <title>Genomic Encyclopedia of Type Strains, Phase IV (KMG-IV): sequencing the most valuable type-strain genomes for metagenomic binning, comparative biology and taxonomic classification.</title>
        <authorList>
            <person name="Goeker M."/>
        </authorList>
    </citation>
    <scope>NUCLEOTIDE SEQUENCE [LARGE SCALE GENOMIC DNA]</scope>
    <source>
        <strain evidence="15 16">DSM 29481</strain>
    </source>
</reference>
<dbReference type="Gene3D" id="3.20.20.70">
    <property type="entry name" value="Aldolase class I"/>
    <property type="match status" value="1"/>
</dbReference>
<protein>
    <recommendedName>
        <fullName evidence="6 12">1-(5-phosphoribosyl)-5-[(5-phosphoribosylamino)methylideneamino] imidazole-4-carboxamide isomerase</fullName>
        <ecNumber evidence="5 12">5.3.1.16</ecNumber>
    </recommendedName>
    <alternativeName>
        <fullName evidence="11 12">Phosphoribosylformimino-5-aminoimidazole carboxamide ribotide isomerase</fullName>
    </alternativeName>
</protein>
<keyword evidence="8 12" id="KW-0028">Amino-acid biosynthesis</keyword>
<evidence type="ECO:0000256" key="12">
    <source>
        <dbReference type="HAMAP-Rule" id="MF_01014"/>
    </source>
</evidence>
<keyword evidence="9 12" id="KW-0368">Histidine biosynthesis</keyword>
<dbReference type="InterPro" id="IPR006063">
    <property type="entry name" value="HisA_bact_arch"/>
</dbReference>
<dbReference type="InterPro" id="IPR006062">
    <property type="entry name" value="His_biosynth"/>
</dbReference>
<dbReference type="InterPro" id="IPR044524">
    <property type="entry name" value="Isoase_HisA-like"/>
</dbReference>
<feature type="active site" description="Proton acceptor" evidence="12">
    <location>
        <position position="8"/>
    </location>
</feature>
<dbReference type="InterPro" id="IPR011060">
    <property type="entry name" value="RibuloseP-bd_barrel"/>
</dbReference>
<dbReference type="NCBIfam" id="TIGR00007">
    <property type="entry name" value="1-(5-phosphoribosyl)-5-[(5-phosphoribosylamino)methylideneamino]imidazole-4-carboxamide isomerase"/>
    <property type="match status" value="1"/>
</dbReference>
<dbReference type="HAMAP" id="MF_01014">
    <property type="entry name" value="HisA"/>
    <property type="match status" value="1"/>
</dbReference>
<dbReference type="GO" id="GO:0005737">
    <property type="term" value="C:cytoplasm"/>
    <property type="evidence" value="ECO:0007669"/>
    <property type="project" value="UniProtKB-SubCell"/>
</dbReference>
<dbReference type="SUPFAM" id="SSF51366">
    <property type="entry name" value="Ribulose-phoshate binding barrel"/>
    <property type="match status" value="1"/>
</dbReference>
<sequence length="239" mass="26320">MIILPAIDIIEQKPVRLYQGDYNKQEQVGNNILDLAKAFEKEGAQYLHMVDLDGAKKGEKCNQQPICEVAASLHIPVEVGGGIRSMEDVAYYLEHGVERVILGTAAIEDRTFLKQAIKRYQAHIAVGIDCRDGYVCGRGWLSESKLYYLTFAKEMQALGVKTIIVTDIAKDGTMMGPNLEMLKKLKESVSINVIASGGIKDITHIQALKELGIYGAITGKAMYAKTLSLPEALTLCKEE</sequence>
<evidence type="ECO:0000256" key="7">
    <source>
        <dbReference type="ARBA" id="ARBA00022490"/>
    </source>
</evidence>
<evidence type="ECO:0000256" key="11">
    <source>
        <dbReference type="ARBA" id="ARBA00030547"/>
    </source>
</evidence>
<dbReference type="GO" id="GO:0000105">
    <property type="term" value="P:L-histidine biosynthetic process"/>
    <property type="evidence" value="ECO:0007669"/>
    <property type="project" value="UniProtKB-UniRule"/>
</dbReference>
<evidence type="ECO:0000256" key="5">
    <source>
        <dbReference type="ARBA" id="ARBA00012550"/>
    </source>
</evidence>
<organism evidence="15 16">
    <name type="scientific">Longicatena caecimuris</name>
    <dbReference type="NCBI Taxonomy" id="1796635"/>
    <lineage>
        <taxon>Bacteria</taxon>
        <taxon>Bacillati</taxon>
        <taxon>Bacillota</taxon>
        <taxon>Erysipelotrichia</taxon>
        <taxon>Erysipelotrichales</taxon>
        <taxon>Erysipelotrichaceae</taxon>
        <taxon>Longicatena</taxon>
    </lineage>
</organism>
<comment type="pathway">
    <text evidence="3 12 14">Amino-acid biosynthesis; L-histidine biosynthesis; L-histidine from 5-phospho-alpha-D-ribose 1-diphosphate: step 4/9.</text>
</comment>
<dbReference type="RefSeq" id="WP_132224370.1">
    <property type="nucleotide sequence ID" value="NZ_JANKBG010000005.1"/>
</dbReference>
<name>A0A4R3TEX2_9FIRM</name>
<evidence type="ECO:0000256" key="13">
    <source>
        <dbReference type="RuleBase" id="RU003657"/>
    </source>
</evidence>
<feature type="active site" description="Proton donor" evidence="12">
    <location>
        <position position="129"/>
    </location>
</feature>
<evidence type="ECO:0000256" key="9">
    <source>
        <dbReference type="ARBA" id="ARBA00023102"/>
    </source>
</evidence>
<evidence type="ECO:0000313" key="15">
    <source>
        <dbReference type="EMBL" id="TCU60593.1"/>
    </source>
</evidence>
<comment type="similarity">
    <text evidence="4 12 13">Belongs to the HisA/HisF family.</text>
</comment>